<dbReference type="InterPro" id="IPR039353">
    <property type="entry name" value="TF_Adf1"/>
</dbReference>
<accession>A0AAV8W7J2</accession>
<feature type="domain" description="MADF" evidence="1">
    <location>
        <begin position="14"/>
        <end position="114"/>
    </location>
</feature>
<dbReference type="GO" id="GO:0006357">
    <property type="term" value="P:regulation of transcription by RNA polymerase II"/>
    <property type="evidence" value="ECO:0007669"/>
    <property type="project" value="TreeGrafter"/>
</dbReference>
<comment type="caution">
    <text evidence="2">The sequence shown here is derived from an EMBL/GenBank/DDBJ whole genome shotgun (WGS) entry which is preliminary data.</text>
</comment>
<dbReference type="EMBL" id="JANEYG010000006">
    <property type="protein sequence ID" value="KAJ8922592.1"/>
    <property type="molecule type" value="Genomic_DNA"/>
</dbReference>
<evidence type="ECO:0000313" key="3">
    <source>
        <dbReference type="Proteomes" id="UP001159042"/>
    </source>
</evidence>
<dbReference type="PANTHER" id="PTHR12243:SF67">
    <property type="entry name" value="COREPRESSOR OF PANGOLIN, ISOFORM A-RELATED"/>
    <property type="match status" value="1"/>
</dbReference>
<dbReference type="SMART" id="SM00595">
    <property type="entry name" value="MADF"/>
    <property type="match status" value="1"/>
</dbReference>
<dbReference type="PANTHER" id="PTHR12243">
    <property type="entry name" value="MADF DOMAIN TRANSCRIPTION FACTOR"/>
    <property type="match status" value="1"/>
</dbReference>
<sequence>MTEPGINSVEYDLQLIADVEQNPILYDSNHENFRRVGLKLQIWREITYRLRQSNDEGSVALVKNRWKSLRDALVREMRLEKKLLDSQETEERIPKRPRRWRYANAMSFLIPYIVEAHPNRTNKKSKKATDIETVEPIEKYLVTPEELRHIMNEDNGQDDEIGVFFRDIADTVRKMSPESQAKVQRQIVSLVLDSNLWEIQESRDQSEHT</sequence>
<evidence type="ECO:0000259" key="1">
    <source>
        <dbReference type="PROSITE" id="PS51029"/>
    </source>
</evidence>
<dbReference type="InterPro" id="IPR006578">
    <property type="entry name" value="MADF-dom"/>
</dbReference>
<dbReference type="PROSITE" id="PS51029">
    <property type="entry name" value="MADF"/>
    <property type="match status" value="1"/>
</dbReference>
<dbReference type="Pfam" id="PF10545">
    <property type="entry name" value="MADF_DNA_bdg"/>
    <property type="match status" value="1"/>
</dbReference>
<reference evidence="2 3" key="1">
    <citation type="journal article" date="2023" name="Insect Mol. Biol.">
        <title>Genome sequencing provides insights into the evolution of gene families encoding plant cell wall-degrading enzymes in longhorned beetles.</title>
        <authorList>
            <person name="Shin N.R."/>
            <person name="Okamura Y."/>
            <person name="Kirsch R."/>
            <person name="Pauchet Y."/>
        </authorList>
    </citation>
    <scope>NUCLEOTIDE SEQUENCE [LARGE SCALE GENOMIC DNA]</scope>
    <source>
        <strain evidence="2">EAD_L_NR</strain>
    </source>
</reference>
<evidence type="ECO:0000313" key="2">
    <source>
        <dbReference type="EMBL" id="KAJ8922592.1"/>
    </source>
</evidence>
<dbReference type="AlphaFoldDB" id="A0AAV8W7J2"/>
<dbReference type="GO" id="GO:0005634">
    <property type="term" value="C:nucleus"/>
    <property type="evidence" value="ECO:0007669"/>
    <property type="project" value="TreeGrafter"/>
</dbReference>
<protein>
    <recommendedName>
        <fullName evidence="1">MADF domain-containing protein</fullName>
    </recommendedName>
</protein>
<gene>
    <name evidence="2" type="ORF">NQ315_007622</name>
</gene>
<proteinExistence type="predicted"/>
<organism evidence="2 3">
    <name type="scientific">Exocentrus adspersus</name>
    <dbReference type="NCBI Taxonomy" id="1586481"/>
    <lineage>
        <taxon>Eukaryota</taxon>
        <taxon>Metazoa</taxon>
        <taxon>Ecdysozoa</taxon>
        <taxon>Arthropoda</taxon>
        <taxon>Hexapoda</taxon>
        <taxon>Insecta</taxon>
        <taxon>Pterygota</taxon>
        <taxon>Neoptera</taxon>
        <taxon>Endopterygota</taxon>
        <taxon>Coleoptera</taxon>
        <taxon>Polyphaga</taxon>
        <taxon>Cucujiformia</taxon>
        <taxon>Chrysomeloidea</taxon>
        <taxon>Cerambycidae</taxon>
        <taxon>Lamiinae</taxon>
        <taxon>Acanthocinini</taxon>
        <taxon>Exocentrus</taxon>
    </lineage>
</organism>
<dbReference type="Proteomes" id="UP001159042">
    <property type="component" value="Unassembled WGS sequence"/>
</dbReference>
<keyword evidence="3" id="KW-1185">Reference proteome</keyword>
<dbReference type="GO" id="GO:0005667">
    <property type="term" value="C:transcription regulator complex"/>
    <property type="evidence" value="ECO:0007669"/>
    <property type="project" value="TreeGrafter"/>
</dbReference>
<name>A0AAV8W7J2_9CUCU</name>